<proteinExistence type="predicted"/>
<reference evidence="1 2" key="1">
    <citation type="journal article" date="2018" name="Int. J. Syst. Evol. Microbiol.">
        <title>Zhouia spongiae sp. nov., isolated from a marine sponge.</title>
        <authorList>
            <person name="Zhuang L."/>
            <person name="Lin B."/>
            <person name="Qin F."/>
            <person name="Luo L."/>
        </authorList>
    </citation>
    <scope>NUCLEOTIDE SEQUENCE [LARGE SCALE GENOMIC DNA]</scope>
    <source>
        <strain evidence="1 2">HN-Y44</strain>
    </source>
</reference>
<dbReference type="EMBL" id="CP094326">
    <property type="protein sequence ID" value="UNZ00377.1"/>
    <property type="molecule type" value="Genomic_DNA"/>
</dbReference>
<keyword evidence="2" id="KW-1185">Reference proteome</keyword>
<sequence length="86" mass="9726">MMMKKKSKLFVNCEEAVKICDKSQYNEAGLWDKIRLKLHLILCGGCKKYSSSNSKLTSLCSKAKLNALTHQQKEAMKKVIESESAK</sequence>
<dbReference type="Proteomes" id="UP000829476">
    <property type="component" value="Chromosome"/>
</dbReference>
<evidence type="ECO:0000313" key="2">
    <source>
        <dbReference type="Proteomes" id="UP000829476"/>
    </source>
</evidence>
<gene>
    <name evidence="1" type="ORF">MQE36_08565</name>
</gene>
<protein>
    <recommendedName>
        <fullName evidence="3">Glycine dehydrogenase</fullName>
    </recommendedName>
</protein>
<evidence type="ECO:0008006" key="3">
    <source>
        <dbReference type="Google" id="ProtNLM"/>
    </source>
</evidence>
<evidence type="ECO:0000313" key="1">
    <source>
        <dbReference type="EMBL" id="UNZ00377.1"/>
    </source>
</evidence>
<accession>A0ABY3YRL4</accession>
<name>A0ABY3YRL4_9FLAO</name>
<dbReference type="RefSeq" id="WP_242938740.1">
    <property type="nucleotide sequence ID" value="NZ_CP094326.1"/>
</dbReference>
<organism evidence="1 2">
    <name type="scientific">Zhouia spongiae</name>
    <dbReference type="NCBI Taxonomy" id="2202721"/>
    <lineage>
        <taxon>Bacteria</taxon>
        <taxon>Pseudomonadati</taxon>
        <taxon>Bacteroidota</taxon>
        <taxon>Flavobacteriia</taxon>
        <taxon>Flavobacteriales</taxon>
        <taxon>Flavobacteriaceae</taxon>
        <taxon>Zhouia</taxon>
    </lineage>
</organism>